<comment type="subcellular location">
    <subcellularLocation>
        <location evidence="1">Cell membrane</location>
        <topology evidence="1">Multi-pass membrane protein</topology>
    </subcellularLocation>
</comment>
<dbReference type="Gene3D" id="1.20.1250.20">
    <property type="entry name" value="MFS general substrate transporter like domains"/>
    <property type="match status" value="2"/>
</dbReference>
<dbReference type="InterPro" id="IPR036259">
    <property type="entry name" value="MFS_trans_sf"/>
</dbReference>
<feature type="domain" description="Major facilitator superfamily (MFS) profile" evidence="6">
    <location>
        <begin position="22"/>
        <end position="411"/>
    </location>
</feature>
<dbReference type="InterPro" id="IPR011701">
    <property type="entry name" value="MFS"/>
</dbReference>
<dbReference type="AlphaFoldDB" id="A0A1S1QBS3"/>
<organism evidence="7 8">
    <name type="scientific">Parafrankia colletiae</name>
    <dbReference type="NCBI Taxonomy" id="573497"/>
    <lineage>
        <taxon>Bacteria</taxon>
        <taxon>Bacillati</taxon>
        <taxon>Actinomycetota</taxon>
        <taxon>Actinomycetes</taxon>
        <taxon>Frankiales</taxon>
        <taxon>Frankiaceae</taxon>
        <taxon>Parafrankia</taxon>
    </lineage>
</organism>
<dbReference type="InterPro" id="IPR005829">
    <property type="entry name" value="Sugar_transporter_CS"/>
</dbReference>
<name>A0A1S1QBS3_9ACTN</name>
<evidence type="ECO:0000256" key="5">
    <source>
        <dbReference type="SAM" id="Phobius"/>
    </source>
</evidence>
<evidence type="ECO:0000256" key="3">
    <source>
        <dbReference type="ARBA" id="ARBA00022989"/>
    </source>
</evidence>
<keyword evidence="4 5" id="KW-0472">Membrane</keyword>
<keyword evidence="8" id="KW-1185">Reference proteome</keyword>
<evidence type="ECO:0000313" key="8">
    <source>
        <dbReference type="Proteomes" id="UP000179627"/>
    </source>
</evidence>
<feature type="transmembrane region" description="Helical" evidence="5">
    <location>
        <begin position="319"/>
        <end position="337"/>
    </location>
</feature>
<protein>
    <submittedName>
        <fullName evidence="7">MFS transporter</fullName>
    </submittedName>
</protein>
<dbReference type="PROSITE" id="PS00216">
    <property type="entry name" value="SUGAR_TRANSPORT_1"/>
    <property type="match status" value="1"/>
</dbReference>
<dbReference type="Proteomes" id="UP000179627">
    <property type="component" value="Unassembled WGS sequence"/>
</dbReference>
<comment type="caution">
    <text evidence="7">The sequence shown here is derived from an EMBL/GenBank/DDBJ whole genome shotgun (WGS) entry which is preliminary data.</text>
</comment>
<dbReference type="RefSeq" id="WP_071088528.1">
    <property type="nucleotide sequence ID" value="NZ_MBLM01000145.1"/>
</dbReference>
<accession>A0A1S1QBS3</accession>
<feature type="transmembrane region" description="Helical" evidence="5">
    <location>
        <begin position="266"/>
        <end position="284"/>
    </location>
</feature>
<dbReference type="Pfam" id="PF07690">
    <property type="entry name" value="MFS_1"/>
    <property type="match status" value="2"/>
</dbReference>
<dbReference type="PROSITE" id="PS50850">
    <property type="entry name" value="MFS"/>
    <property type="match status" value="1"/>
</dbReference>
<dbReference type="CDD" id="cd17370">
    <property type="entry name" value="MFS_MJ1317_like"/>
    <property type="match status" value="1"/>
</dbReference>
<evidence type="ECO:0000259" key="6">
    <source>
        <dbReference type="PROSITE" id="PS50850"/>
    </source>
</evidence>
<dbReference type="PANTHER" id="PTHR23518">
    <property type="entry name" value="C-METHYLTRANSFERASE"/>
    <property type="match status" value="1"/>
</dbReference>
<feature type="transmembrane region" description="Helical" evidence="5">
    <location>
        <begin position="296"/>
        <end position="313"/>
    </location>
</feature>
<evidence type="ECO:0000256" key="2">
    <source>
        <dbReference type="ARBA" id="ARBA00022692"/>
    </source>
</evidence>
<evidence type="ECO:0000256" key="4">
    <source>
        <dbReference type="ARBA" id="ARBA00023136"/>
    </source>
</evidence>
<evidence type="ECO:0000256" key="1">
    <source>
        <dbReference type="ARBA" id="ARBA00004651"/>
    </source>
</evidence>
<evidence type="ECO:0000313" key="7">
    <source>
        <dbReference type="EMBL" id="OHV31400.1"/>
    </source>
</evidence>
<sequence length="424" mass="43169">MPEAAIGTPEESVGRRPWLTPGVGGIGTASFLADVGHEVPTALMAGFVTSTLGAPAAALGVIEGISDGLAGAGRFVGGALADDRRRRRTVAVGGYTTTAVLSALIGVTTSAVQAGVLRGAAWAARGLRVPARNALLADVVPAAAYGRAYGFERTMDNLGAIVGPLLALGLVSLVGVRTAMLLSVVPGLLAAVAIVYAIRQAKLPRAGERRRLRFQVRPVLRGQLGRVLAGFTAFEVGNVAATLLILRASDLLAPGHGTDAATRIAIGLYIAYNVAATIASFPAGGVSDRLGRRGPLLVTVAGVTAFLLSYLLFAVSGPQVWLLGAAFVLAGVGIGCAETAEHAAVAVFAPEKIRGSAFGLLATVQAVGNIAASVAAGLLYTVASPTFAFGYLAAWMALALTVLLWATRKTPGSEPVRARRPTHS</sequence>
<feature type="transmembrane region" description="Helical" evidence="5">
    <location>
        <begin position="180"/>
        <end position="198"/>
    </location>
</feature>
<dbReference type="EMBL" id="MBLM01000145">
    <property type="protein sequence ID" value="OHV31400.1"/>
    <property type="molecule type" value="Genomic_DNA"/>
</dbReference>
<keyword evidence="2 5" id="KW-0812">Transmembrane</keyword>
<proteinExistence type="predicted"/>
<dbReference type="GO" id="GO:0005886">
    <property type="term" value="C:plasma membrane"/>
    <property type="evidence" value="ECO:0007669"/>
    <property type="project" value="UniProtKB-SubCell"/>
</dbReference>
<feature type="transmembrane region" description="Helical" evidence="5">
    <location>
        <begin position="157"/>
        <end position="174"/>
    </location>
</feature>
<feature type="transmembrane region" description="Helical" evidence="5">
    <location>
        <begin position="219"/>
        <end position="246"/>
    </location>
</feature>
<feature type="transmembrane region" description="Helical" evidence="5">
    <location>
        <begin position="388"/>
        <end position="407"/>
    </location>
</feature>
<dbReference type="GO" id="GO:0022857">
    <property type="term" value="F:transmembrane transporter activity"/>
    <property type="evidence" value="ECO:0007669"/>
    <property type="project" value="InterPro"/>
</dbReference>
<keyword evidence="3 5" id="KW-1133">Transmembrane helix</keyword>
<dbReference type="SUPFAM" id="SSF103473">
    <property type="entry name" value="MFS general substrate transporter"/>
    <property type="match status" value="1"/>
</dbReference>
<reference evidence="8" key="1">
    <citation type="submission" date="2016-07" db="EMBL/GenBank/DDBJ databases">
        <title>Sequence Frankia sp. strain CcI1.17.</title>
        <authorList>
            <person name="Ghodhbane-Gtari F."/>
            <person name="Swanson E."/>
            <person name="Gueddou A."/>
            <person name="Morris K."/>
            <person name="Hezbri K."/>
            <person name="Ktari A."/>
            <person name="Nouioui I."/>
            <person name="Abebe-Akele F."/>
            <person name="Simpson S."/>
            <person name="Thomas K."/>
            <person name="Gtari M."/>
            <person name="Tisa L.S."/>
            <person name="Hurst S."/>
        </authorList>
    </citation>
    <scope>NUCLEOTIDE SEQUENCE [LARGE SCALE GENOMIC DNA]</scope>
    <source>
        <strain evidence="8">Cc1.17</strain>
    </source>
</reference>
<gene>
    <name evidence="7" type="ORF">CC117_26370</name>
</gene>
<dbReference type="PANTHER" id="PTHR23518:SF2">
    <property type="entry name" value="MAJOR FACILITATOR SUPERFAMILY TRANSPORTER"/>
    <property type="match status" value="1"/>
</dbReference>
<feature type="transmembrane region" description="Helical" evidence="5">
    <location>
        <begin position="358"/>
        <end position="382"/>
    </location>
</feature>
<dbReference type="InterPro" id="IPR020846">
    <property type="entry name" value="MFS_dom"/>
</dbReference>